<evidence type="ECO:0000256" key="2">
    <source>
        <dbReference type="ARBA" id="ARBA00004123"/>
    </source>
</evidence>
<sequence length="793" mass="88770">MLEEHTMEKKNLNRLQPPVKGTATEVKKNPDAQISKLFPRSNRKREPPGNNASKYDQSRRPPPQKSKACDKRPKPRGLYYGSRKEGTQINDEEDLESEFGQLFSHHDISGGSKKQSLNHLLNFHSYSLQNCGGRAVRGGGGAAFIGSGSSAMRQTYKQYTTKSLMSTHAHKYNKEQFLQANCQFVVRASGDYTLNLADPDLLVDWEQVELIRVWSGDGATTTCPICLYPPVAAKITRCGHVFCWTCVLHYLALSDKTWRKCPICYEAVHINDLKSVECIEKSQFSVGQEITLQLMKREKGSLIVTPAHQSESRLIRGPILNMSETELDTVYSKLLLAHQSEINKILDKEYSQLQEQVIEFNGCPELCFVEQALEALMIRRSRKDQNIETDAENIKPEDNASSASFNETIHLDSLECFDPLEEPIKRESSSEESESIVLTHGAQSENSSSSIEEITVADLYINNSSNATSQPVKYFYFYQSVDGQQIYLHSINVHMLQTTYGNLENCPSLIIGKIVEKETGSMTSELRHRLRYMQHVPITCQFDVVELDLRPPVISLNALTLFQDQVDNRRRRRQRLERAEKRRERMIEEAERRKYGRSEAAVNLRIESHFHFPECGSEVVVGEPAIEIAPPISEHSDPVESTNSSRSVSPSLMSKDPTLAAVAALSLEPGQDIPSGGGVSFAQMLREGKTMRCESNGWPSVSNSGDGGKWSQHQQIPGQSRSRQRQPSLPTVTDSDDYSFSPPAKPSFSIADALRAAASASEKGQETGGRKKKKKQQKVLLFTTGMPCANGSN</sequence>
<dbReference type="InterPro" id="IPR017907">
    <property type="entry name" value="Znf_RING_CS"/>
</dbReference>
<feature type="compositionally biased region" description="Basic and acidic residues" evidence="17">
    <location>
        <begin position="1"/>
        <end position="11"/>
    </location>
</feature>
<evidence type="ECO:0000256" key="4">
    <source>
        <dbReference type="ARBA" id="ARBA00004906"/>
    </source>
</evidence>
<organism evidence="19">
    <name type="scientific">Panstrongylus megistus</name>
    <dbReference type="NCBI Taxonomy" id="65343"/>
    <lineage>
        <taxon>Eukaryota</taxon>
        <taxon>Metazoa</taxon>
        <taxon>Ecdysozoa</taxon>
        <taxon>Arthropoda</taxon>
        <taxon>Hexapoda</taxon>
        <taxon>Insecta</taxon>
        <taxon>Pterygota</taxon>
        <taxon>Neoptera</taxon>
        <taxon>Paraneoptera</taxon>
        <taxon>Hemiptera</taxon>
        <taxon>Heteroptera</taxon>
        <taxon>Panheteroptera</taxon>
        <taxon>Cimicomorpha</taxon>
        <taxon>Reduviidae</taxon>
        <taxon>Triatominae</taxon>
        <taxon>Panstrongylus</taxon>
    </lineage>
</organism>
<dbReference type="InterPro" id="IPR001841">
    <property type="entry name" value="Znf_RING"/>
</dbReference>
<dbReference type="Gene3D" id="3.30.40.10">
    <property type="entry name" value="Zinc/RING finger domain, C3HC4 (zinc finger)"/>
    <property type="match status" value="1"/>
</dbReference>
<keyword evidence="8" id="KW-0808">Transferase</keyword>
<dbReference type="GO" id="GO:0005737">
    <property type="term" value="C:cytoplasm"/>
    <property type="evidence" value="ECO:0007669"/>
    <property type="project" value="UniProtKB-SubCell"/>
</dbReference>
<evidence type="ECO:0000256" key="15">
    <source>
        <dbReference type="ARBA" id="ARBA00035390"/>
    </source>
</evidence>
<dbReference type="GO" id="GO:0000976">
    <property type="term" value="F:transcription cis-regulatory region binding"/>
    <property type="evidence" value="ECO:0007669"/>
    <property type="project" value="TreeGrafter"/>
</dbReference>
<evidence type="ECO:0000256" key="3">
    <source>
        <dbReference type="ARBA" id="ARBA00004496"/>
    </source>
</evidence>
<dbReference type="GO" id="GO:0005634">
    <property type="term" value="C:nucleus"/>
    <property type="evidence" value="ECO:0007669"/>
    <property type="project" value="UniProtKB-SubCell"/>
</dbReference>
<dbReference type="PANTHER" id="PTHR12983:SF9">
    <property type="entry name" value="E3 UBIQUITIN-PROTEIN LIGASE RNF10"/>
    <property type="match status" value="1"/>
</dbReference>
<feature type="compositionally biased region" description="Polar residues" evidence="17">
    <location>
        <begin position="711"/>
        <end position="733"/>
    </location>
</feature>
<reference evidence="19" key="1">
    <citation type="journal article" date="2015" name="J. Med. Entomol.">
        <title>A Deep Insight Into the Sialotranscriptome of the Chagas Disease Vector, Panstrongylus megistus (Hemiptera: Heteroptera).</title>
        <authorList>
            <person name="Ribeiro J.M."/>
            <person name="Schwarz A."/>
            <person name="Francischetti I.M."/>
        </authorList>
    </citation>
    <scope>NUCLEOTIDE SEQUENCE</scope>
    <source>
        <tissue evidence="19">Salivary glands</tissue>
    </source>
</reference>
<evidence type="ECO:0000256" key="10">
    <source>
        <dbReference type="ARBA" id="ARBA00022771"/>
    </source>
</evidence>
<feature type="compositionally biased region" description="Low complexity" evidence="17">
    <location>
        <begin position="747"/>
        <end position="761"/>
    </location>
</feature>
<evidence type="ECO:0000256" key="7">
    <source>
        <dbReference type="ARBA" id="ARBA00022490"/>
    </source>
</evidence>
<keyword evidence="12" id="KW-0862">Zinc</keyword>
<dbReference type="GO" id="GO:0045944">
    <property type="term" value="P:positive regulation of transcription by RNA polymerase II"/>
    <property type="evidence" value="ECO:0007669"/>
    <property type="project" value="TreeGrafter"/>
</dbReference>
<keyword evidence="7" id="KW-0963">Cytoplasm</keyword>
<evidence type="ECO:0000256" key="9">
    <source>
        <dbReference type="ARBA" id="ARBA00022723"/>
    </source>
</evidence>
<dbReference type="Pfam" id="PF00097">
    <property type="entry name" value="zf-C3HC4"/>
    <property type="match status" value="1"/>
</dbReference>
<comment type="pathway">
    <text evidence="4">Protein modification; protein ubiquitination.</text>
</comment>
<evidence type="ECO:0000313" key="19">
    <source>
        <dbReference type="EMBL" id="JAC88361.1"/>
    </source>
</evidence>
<name>A0A069DX34_9HEMI</name>
<dbReference type="GO" id="GO:0061630">
    <property type="term" value="F:ubiquitin protein ligase activity"/>
    <property type="evidence" value="ECO:0007669"/>
    <property type="project" value="UniProtKB-EC"/>
</dbReference>
<evidence type="ECO:0000256" key="5">
    <source>
        <dbReference type="ARBA" id="ARBA00008117"/>
    </source>
</evidence>
<evidence type="ECO:0000256" key="8">
    <source>
        <dbReference type="ARBA" id="ARBA00022679"/>
    </source>
</evidence>
<evidence type="ECO:0000256" key="1">
    <source>
        <dbReference type="ARBA" id="ARBA00000900"/>
    </source>
</evidence>
<evidence type="ECO:0000256" key="12">
    <source>
        <dbReference type="ARBA" id="ARBA00022833"/>
    </source>
</evidence>
<keyword evidence="13" id="KW-0539">Nucleus</keyword>
<evidence type="ECO:0000256" key="13">
    <source>
        <dbReference type="ARBA" id="ARBA00023242"/>
    </source>
</evidence>
<evidence type="ECO:0000256" key="17">
    <source>
        <dbReference type="SAM" id="MobiDB-lite"/>
    </source>
</evidence>
<dbReference type="InterPro" id="IPR018957">
    <property type="entry name" value="Znf_C3HC4_RING-type"/>
</dbReference>
<keyword evidence="11" id="KW-0833">Ubl conjugation pathway</keyword>
<keyword evidence="9" id="KW-0479">Metal-binding</keyword>
<evidence type="ECO:0000256" key="14">
    <source>
        <dbReference type="ARBA" id="ARBA00035131"/>
    </source>
</evidence>
<dbReference type="InterPro" id="IPR039739">
    <property type="entry name" value="MAG2/RNF10"/>
</dbReference>
<feature type="region of interest" description="Disordered" evidence="17">
    <location>
        <begin position="1"/>
        <end position="89"/>
    </location>
</feature>
<evidence type="ECO:0000256" key="6">
    <source>
        <dbReference type="ARBA" id="ARBA00012483"/>
    </source>
</evidence>
<comment type="similarity">
    <text evidence="5">Belongs to the RNF10 family.</text>
</comment>
<dbReference type="AlphaFoldDB" id="A0A069DX34"/>
<dbReference type="SMART" id="SM00184">
    <property type="entry name" value="RING"/>
    <property type="match status" value="1"/>
</dbReference>
<dbReference type="FunFam" id="3.30.40.10:FF:000112">
    <property type="entry name" value="RING finger protein 10"/>
    <property type="match status" value="1"/>
</dbReference>
<dbReference type="PROSITE" id="PS50089">
    <property type="entry name" value="ZF_RING_2"/>
    <property type="match status" value="1"/>
</dbReference>
<comment type="subcellular location">
    <subcellularLocation>
        <location evidence="3">Cytoplasm</location>
    </subcellularLocation>
    <subcellularLocation>
        <location evidence="2">Nucleus</location>
    </subcellularLocation>
</comment>
<dbReference type="InterPro" id="IPR013083">
    <property type="entry name" value="Znf_RING/FYVE/PHD"/>
</dbReference>
<feature type="region of interest" description="Disordered" evidence="17">
    <location>
        <begin position="630"/>
        <end position="653"/>
    </location>
</feature>
<dbReference type="GO" id="GO:0008270">
    <property type="term" value="F:zinc ion binding"/>
    <property type="evidence" value="ECO:0007669"/>
    <property type="project" value="UniProtKB-KW"/>
</dbReference>
<dbReference type="PROSITE" id="PS00518">
    <property type="entry name" value="ZF_RING_1"/>
    <property type="match status" value="1"/>
</dbReference>
<feature type="region of interest" description="Disordered" evidence="17">
    <location>
        <begin position="692"/>
        <end position="793"/>
    </location>
</feature>
<dbReference type="CDD" id="cd16536">
    <property type="entry name" value="RING-HC_RNF10"/>
    <property type="match status" value="1"/>
</dbReference>
<dbReference type="EMBL" id="GBGD01000528">
    <property type="protein sequence ID" value="JAC88361.1"/>
    <property type="molecule type" value="mRNA"/>
</dbReference>
<feature type="compositionally biased region" description="Polar residues" evidence="17">
    <location>
        <begin position="639"/>
        <end position="652"/>
    </location>
</feature>
<evidence type="ECO:0000256" key="16">
    <source>
        <dbReference type="PROSITE-ProRule" id="PRU00175"/>
    </source>
</evidence>
<comment type="catalytic activity">
    <reaction evidence="1">
        <text>S-ubiquitinyl-[E2 ubiquitin-conjugating enzyme]-L-cysteine + [acceptor protein]-L-lysine = [E2 ubiquitin-conjugating enzyme]-L-cysteine + N(6)-ubiquitinyl-[acceptor protein]-L-lysine.</text>
        <dbReference type="EC" id="2.3.2.27"/>
    </reaction>
</comment>
<evidence type="ECO:0000256" key="11">
    <source>
        <dbReference type="ARBA" id="ARBA00022786"/>
    </source>
</evidence>
<protein>
    <recommendedName>
        <fullName evidence="14">E3 ubiquitin-protein ligase RNF10</fullName>
        <ecNumber evidence="6">2.3.2.27</ecNumber>
    </recommendedName>
    <alternativeName>
        <fullName evidence="15">RING finger protein 10</fullName>
    </alternativeName>
</protein>
<accession>A0A069DX34</accession>
<dbReference type="PANTHER" id="PTHR12983">
    <property type="entry name" value="RING FINGER 10 FAMILY MEMBER"/>
    <property type="match status" value="1"/>
</dbReference>
<keyword evidence="10 16" id="KW-0863">Zinc-finger</keyword>
<evidence type="ECO:0000259" key="18">
    <source>
        <dbReference type="PROSITE" id="PS50089"/>
    </source>
</evidence>
<feature type="domain" description="RING-type" evidence="18">
    <location>
        <begin position="223"/>
        <end position="264"/>
    </location>
</feature>
<dbReference type="EC" id="2.3.2.27" evidence="6"/>
<dbReference type="SUPFAM" id="SSF57850">
    <property type="entry name" value="RING/U-box"/>
    <property type="match status" value="1"/>
</dbReference>
<proteinExistence type="evidence at transcript level"/>